<keyword evidence="12" id="KW-1185">Reference proteome</keyword>
<comment type="pathway">
    <text evidence="1 8">Amino-acid biosynthesis; L-histidine biosynthesis; L-histidine from 5-phospho-alpha-D-ribose 1-diphosphate: step 8/9.</text>
</comment>
<feature type="domain" description="Polymerase/histidinol phosphatase N-terminal" evidence="10">
    <location>
        <begin position="19"/>
        <end position="105"/>
    </location>
</feature>
<dbReference type="Gene3D" id="3.20.20.140">
    <property type="entry name" value="Metal-dependent hydrolases"/>
    <property type="match status" value="1"/>
</dbReference>
<dbReference type="Proteomes" id="UP001198151">
    <property type="component" value="Unassembled WGS sequence"/>
</dbReference>
<dbReference type="InterPro" id="IPR004013">
    <property type="entry name" value="PHP_dom"/>
</dbReference>
<proteinExistence type="inferred from homology"/>
<organism evidence="11 12">
    <name type="scientific">Ruminococcus turbiniformis</name>
    <dbReference type="NCBI Taxonomy" id="2881258"/>
    <lineage>
        <taxon>Bacteria</taxon>
        <taxon>Bacillati</taxon>
        <taxon>Bacillota</taxon>
        <taxon>Clostridia</taxon>
        <taxon>Eubacteriales</taxon>
        <taxon>Oscillospiraceae</taxon>
        <taxon>Ruminococcus</taxon>
    </lineage>
</organism>
<dbReference type="EMBL" id="JAJEQX010000008">
    <property type="protein sequence ID" value="MCC2254067.1"/>
    <property type="molecule type" value="Genomic_DNA"/>
</dbReference>
<evidence type="ECO:0000313" key="12">
    <source>
        <dbReference type="Proteomes" id="UP001198151"/>
    </source>
</evidence>
<dbReference type="NCBIfam" id="TIGR01856">
    <property type="entry name" value="hisJ_fam"/>
    <property type="match status" value="1"/>
</dbReference>
<dbReference type="InterPro" id="IPR010140">
    <property type="entry name" value="Histidinol_P_phosphatase_HisJ"/>
</dbReference>
<evidence type="ECO:0000256" key="2">
    <source>
        <dbReference type="ARBA" id="ARBA00009152"/>
    </source>
</evidence>
<comment type="caution">
    <text evidence="11">The sequence shown here is derived from an EMBL/GenBank/DDBJ whole genome shotgun (WGS) entry which is preliminary data.</text>
</comment>
<keyword evidence="5 8" id="KW-0378">Hydrolase</keyword>
<dbReference type="SMART" id="SM00481">
    <property type="entry name" value="POLIIIAc"/>
    <property type="match status" value="1"/>
</dbReference>
<evidence type="ECO:0000256" key="6">
    <source>
        <dbReference type="ARBA" id="ARBA00023102"/>
    </source>
</evidence>
<protein>
    <recommendedName>
        <fullName evidence="3 8">Histidinol-phosphatase</fullName>
        <shortName evidence="8">HolPase</shortName>
        <ecNumber evidence="3 8">3.1.3.15</ecNumber>
    </recommendedName>
</protein>
<dbReference type="SUPFAM" id="SSF89550">
    <property type="entry name" value="PHP domain-like"/>
    <property type="match status" value="1"/>
</dbReference>
<dbReference type="InterPro" id="IPR016195">
    <property type="entry name" value="Pol/histidinol_Pase-like"/>
</dbReference>
<dbReference type="PANTHER" id="PTHR21039">
    <property type="entry name" value="HISTIDINOL PHOSPHATASE-RELATED"/>
    <property type="match status" value="1"/>
</dbReference>
<evidence type="ECO:0000256" key="8">
    <source>
        <dbReference type="RuleBase" id="RU366003"/>
    </source>
</evidence>
<reference evidence="11 12" key="1">
    <citation type="submission" date="2021-10" db="EMBL/GenBank/DDBJ databases">
        <title>Anaerobic single-cell dispensing facilitates the cultivation of human gut bacteria.</title>
        <authorList>
            <person name="Afrizal A."/>
        </authorList>
    </citation>
    <scope>NUCLEOTIDE SEQUENCE [LARGE SCALE GENOMIC DNA]</scope>
    <source>
        <strain evidence="11 12">CLA-AA-H200</strain>
    </source>
</reference>
<evidence type="ECO:0000256" key="4">
    <source>
        <dbReference type="ARBA" id="ARBA00022605"/>
    </source>
</evidence>
<keyword evidence="4 8" id="KW-0028">Amino-acid biosynthesis</keyword>
<comment type="similarity">
    <text evidence="2 8">Belongs to the PHP hydrolase family. HisK subfamily.</text>
</comment>
<evidence type="ECO:0000256" key="1">
    <source>
        <dbReference type="ARBA" id="ARBA00004970"/>
    </source>
</evidence>
<evidence type="ECO:0000259" key="10">
    <source>
        <dbReference type="SMART" id="SM00481"/>
    </source>
</evidence>
<evidence type="ECO:0000313" key="11">
    <source>
        <dbReference type="EMBL" id="MCC2254067.1"/>
    </source>
</evidence>
<evidence type="ECO:0000256" key="5">
    <source>
        <dbReference type="ARBA" id="ARBA00022801"/>
    </source>
</evidence>
<comment type="catalytic activity">
    <reaction evidence="7 8">
        <text>L-histidinol phosphate + H2O = L-histidinol + phosphate</text>
        <dbReference type="Rhea" id="RHEA:14465"/>
        <dbReference type="ChEBI" id="CHEBI:15377"/>
        <dbReference type="ChEBI" id="CHEBI:43474"/>
        <dbReference type="ChEBI" id="CHEBI:57699"/>
        <dbReference type="ChEBI" id="CHEBI:57980"/>
        <dbReference type="EC" id="3.1.3.15"/>
    </reaction>
</comment>
<evidence type="ECO:0000256" key="3">
    <source>
        <dbReference type="ARBA" id="ARBA00013085"/>
    </source>
</evidence>
<dbReference type="Pfam" id="PF02811">
    <property type="entry name" value="PHP"/>
    <property type="match status" value="1"/>
</dbReference>
<dbReference type="RefSeq" id="WP_227707196.1">
    <property type="nucleotide sequence ID" value="NZ_JAJEQX010000008.1"/>
</dbReference>
<sequence length="288" mass="32543">MTHTCSVQGNARGKLPVSSDSHMHTAFSTDSSTPVRSMLDEAVRRGLDSVCITDHLDLDFPPDEELGPDPFRLDLASYWSTLSGIREEYRGRLNVRIGIEIGLQSHLGEAYKEIVNRWPFDFVIGSLHLVNGMDPYYGKAFEGRTDADVYRDAFLETLECISRVRDFDSLGHLDYVVRYGRNRAQEYSYRRFAGEIDAVLKKLIEEGKGLEMNMGGFKYGLGFCNPHPDVLKRYRELGGEIVTVGADAHRPEHVAYAYERAGEILSSCGFRYYAVFEGRRPVFYPVGG</sequence>
<evidence type="ECO:0000256" key="7">
    <source>
        <dbReference type="ARBA" id="ARBA00049158"/>
    </source>
</evidence>
<keyword evidence="6 8" id="KW-0368">Histidine biosynthesis</keyword>
<dbReference type="EC" id="3.1.3.15" evidence="3 8"/>
<gene>
    <name evidence="11" type="ORF">LKD70_06385</name>
</gene>
<name>A0ABS8FVJ1_9FIRM</name>
<feature type="region of interest" description="Disordered" evidence="9">
    <location>
        <begin position="1"/>
        <end position="32"/>
    </location>
</feature>
<evidence type="ECO:0000256" key="9">
    <source>
        <dbReference type="SAM" id="MobiDB-lite"/>
    </source>
</evidence>
<dbReference type="PANTHER" id="PTHR21039:SF0">
    <property type="entry name" value="HISTIDINOL-PHOSPHATASE"/>
    <property type="match status" value="1"/>
</dbReference>
<dbReference type="InterPro" id="IPR003141">
    <property type="entry name" value="Pol/His_phosphatase_N"/>
</dbReference>
<accession>A0ABS8FVJ1</accession>